<organism evidence="2 3">
    <name type="scientific">Xaviernesmea oryzae</name>
    <dbReference type="NCBI Taxonomy" id="464029"/>
    <lineage>
        <taxon>Bacteria</taxon>
        <taxon>Pseudomonadati</taxon>
        <taxon>Pseudomonadota</taxon>
        <taxon>Alphaproteobacteria</taxon>
        <taxon>Hyphomicrobiales</taxon>
        <taxon>Rhizobiaceae</taxon>
        <taxon>Rhizobium/Agrobacterium group</taxon>
        <taxon>Xaviernesmea</taxon>
    </lineage>
</organism>
<feature type="region of interest" description="Disordered" evidence="1">
    <location>
        <begin position="22"/>
        <end position="43"/>
    </location>
</feature>
<dbReference type="RefSeq" id="WP_085423644.1">
    <property type="nucleotide sequence ID" value="NZ_FXAF01000008.1"/>
</dbReference>
<accession>A0A1X7FT28</accession>
<dbReference type="EMBL" id="FXAF01000008">
    <property type="protein sequence ID" value="SMF58319.1"/>
    <property type="molecule type" value="Genomic_DNA"/>
</dbReference>
<protein>
    <recommendedName>
        <fullName evidence="4">DUF2188 domain-containing protein</fullName>
    </recommendedName>
</protein>
<proteinExistence type="predicted"/>
<evidence type="ECO:0000313" key="2">
    <source>
        <dbReference type="EMBL" id="SMF58319.1"/>
    </source>
</evidence>
<keyword evidence="3" id="KW-1185">Reference proteome</keyword>
<reference evidence="3" key="1">
    <citation type="submission" date="2017-04" db="EMBL/GenBank/DDBJ databases">
        <authorList>
            <person name="Varghese N."/>
            <person name="Submissions S."/>
        </authorList>
    </citation>
    <scope>NUCLEOTIDE SEQUENCE [LARGE SCALE GENOMIC DNA]</scope>
    <source>
        <strain evidence="3">B4P</strain>
    </source>
</reference>
<dbReference type="Proteomes" id="UP000192903">
    <property type="component" value="Unassembled WGS sequence"/>
</dbReference>
<evidence type="ECO:0000313" key="3">
    <source>
        <dbReference type="Proteomes" id="UP000192903"/>
    </source>
</evidence>
<gene>
    <name evidence="2" type="ORF">SAMN02982989_0727</name>
</gene>
<evidence type="ECO:0000256" key="1">
    <source>
        <dbReference type="SAM" id="MobiDB-lite"/>
    </source>
</evidence>
<evidence type="ECO:0008006" key="4">
    <source>
        <dbReference type="Google" id="ProtNLM"/>
    </source>
</evidence>
<dbReference type="AlphaFoldDB" id="A0A1X7FT28"/>
<name>A0A1X7FT28_9HYPH</name>
<sequence>MPSTKKALSVVVRSDGEGHWVEWTHGDEAGSLGPYQDSKMADDVRTAKEREFSENKRHITDV</sequence>
<dbReference type="OrthoDB" id="8373682at2"/>